<evidence type="ECO:0000313" key="2">
    <source>
        <dbReference type="EMBL" id="GBE86034.1"/>
    </source>
</evidence>
<evidence type="ECO:0000313" key="3">
    <source>
        <dbReference type="Proteomes" id="UP000287166"/>
    </source>
</evidence>
<dbReference type="OrthoDB" id="2756573at2759"/>
<evidence type="ECO:0000256" key="1">
    <source>
        <dbReference type="SAM" id="MobiDB-lite"/>
    </source>
</evidence>
<name>A0A401GW91_9APHY</name>
<keyword evidence="3" id="KW-1185">Reference proteome</keyword>
<comment type="caution">
    <text evidence="2">The sequence shown here is derived from an EMBL/GenBank/DDBJ whole genome shotgun (WGS) entry which is preliminary data.</text>
</comment>
<dbReference type="Proteomes" id="UP000287166">
    <property type="component" value="Unassembled WGS sequence"/>
</dbReference>
<feature type="region of interest" description="Disordered" evidence="1">
    <location>
        <begin position="109"/>
        <end position="145"/>
    </location>
</feature>
<accession>A0A401GW91</accession>
<organism evidence="2 3">
    <name type="scientific">Sparassis crispa</name>
    <dbReference type="NCBI Taxonomy" id="139825"/>
    <lineage>
        <taxon>Eukaryota</taxon>
        <taxon>Fungi</taxon>
        <taxon>Dikarya</taxon>
        <taxon>Basidiomycota</taxon>
        <taxon>Agaricomycotina</taxon>
        <taxon>Agaricomycetes</taxon>
        <taxon>Polyporales</taxon>
        <taxon>Sparassidaceae</taxon>
        <taxon>Sparassis</taxon>
    </lineage>
</organism>
<reference evidence="2 3" key="1">
    <citation type="journal article" date="2018" name="Sci. Rep.">
        <title>Genome sequence of the cauliflower mushroom Sparassis crispa (Hanabiratake) and its association with beneficial usage.</title>
        <authorList>
            <person name="Kiyama R."/>
            <person name="Furutani Y."/>
            <person name="Kawaguchi K."/>
            <person name="Nakanishi T."/>
        </authorList>
    </citation>
    <scope>NUCLEOTIDE SEQUENCE [LARGE SCALE GENOMIC DNA]</scope>
</reference>
<dbReference type="RefSeq" id="XP_027616947.1">
    <property type="nucleotide sequence ID" value="XM_027761146.1"/>
</dbReference>
<gene>
    <name evidence="2" type="ORF">SCP_0805580</name>
</gene>
<protein>
    <submittedName>
        <fullName evidence="2">Uncharacterized protein</fullName>
    </submittedName>
</protein>
<dbReference type="GeneID" id="38782951"/>
<dbReference type="AlphaFoldDB" id="A0A401GW91"/>
<feature type="compositionally biased region" description="Basic and acidic residues" evidence="1">
    <location>
        <begin position="123"/>
        <end position="145"/>
    </location>
</feature>
<proteinExistence type="predicted"/>
<sequence>MVSQSLPPFYAHPSVNPKGSLHFTLLLLPNLAQTLLNYYGVTNTPPTRLLAADCTCVIVSHFLSNLRQVNTMERPLLRAHACAELAIRLVDRREYGRIASLRLRSPSQVDDVYGSDLPGNDPNKSDADGARGRQRGGSEGRHRAR</sequence>
<dbReference type="EMBL" id="BFAD01000008">
    <property type="protein sequence ID" value="GBE86034.1"/>
    <property type="molecule type" value="Genomic_DNA"/>
</dbReference>
<dbReference type="InParanoid" id="A0A401GW91"/>